<dbReference type="AlphaFoldDB" id="A0A0C3CXP7"/>
<reference evidence="2 3" key="1">
    <citation type="submission" date="2014-04" db="EMBL/GenBank/DDBJ databases">
        <authorList>
            <consortium name="DOE Joint Genome Institute"/>
            <person name="Kuo A."/>
            <person name="Kohler A."/>
            <person name="Nagy L.G."/>
            <person name="Floudas D."/>
            <person name="Copeland A."/>
            <person name="Barry K.W."/>
            <person name="Cichocki N."/>
            <person name="Veneault-Fourrey C."/>
            <person name="LaButti K."/>
            <person name="Lindquist E.A."/>
            <person name="Lipzen A."/>
            <person name="Lundell T."/>
            <person name="Morin E."/>
            <person name="Murat C."/>
            <person name="Sun H."/>
            <person name="Tunlid A."/>
            <person name="Henrissat B."/>
            <person name="Grigoriev I.V."/>
            <person name="Hibbett D.S."/>
            <person name="Martin F."/>
            <person name="Nordberg H.P."/>
            <person name="Cantor M.N."/>
            <person name="Hua S.X."/>
        </authorList>
    </citation>
    <scope>NUCLEOTIDE SEQUENCE [LARGE SCALE GENOMIC DNA]</scope>
    <source>
        <strain evidence="2 3">Foug A</strain>
    </source>
</reference>
<feature type="region of interest" description="Disordered" evidence="1">
    <location>
        <begin position="1"/>
        <end position="23"/>
    </location>
</feature>
<gene>
    <name evidence="2" type="ORF">SCLCIDRAFT_1222888</name>
</gene>
<dbReference type="InParanoid" id="A0A0C3CXP7"/>
<reference evidence="3" key="2">
    <citation type="submission" date="2015-01" db="EMBL/GenBank/DDBJ databases">
        <title>Evolutionary Origins and Diversification of the Mycorrhizal Mutualists.</title>
        <authorList>
            <consortium name="DOE Joint Genome Institute"/>
            <consortium name="Mycorrhizal Genomics Consortium"/>
            <person name="Kohler A."/>
            <person name="Kuo A."/>
            <person name="Nagy L.G."/>
            <person name="Floudas D."/>
            <person name="Copeland A."/>
            <person name="Barry K.W."/>
            <person name="Cichocki N."/>
            <person name="Veneault-Fourrey C."/>
            <person name="LaButti K."/>
            <person name="Lindquist E.A."/>
            <person name="Lipzen A."/>
            <person name="Lundell T."/>
            <person name="Morin E."/>
            <person name="Murat C."/>
            <person name="Riley R."/>
            <person name="Ohm R."/>
            <person name="Sun H."/>
            <person name="Tunlid A."/>
            <person name="Henrissat B."/>
            <person name="Grigoriev I.V."/>
            <person name="Hibbett D.S."/>
            <person name="Martin F."/>
        </authorList>
    </citation>
    <scope>NUCLEOTIDE SEQUENCE [LARGE SCALE GENOMIC DNA]</scope>
    <source>
        <strain evidence="3">Foug A</strain>
    </source>
</reference>
<accession>A0A0C3CXP7</accession>
<dbReference type="EMBL" id="KN822183">
    <property type="protein sequence ID" value="KIM53345.1"/>
    <property type="molecule type" value="Genomic_DNA"/>
</dbReference>
<keyword evidence="3" id="KW-1185">Reference proteome</keyword>
<name>A0A0C3CXP7_9AGAM</name>
<proteinExistence type="predicted"/>
<evidence type="ECO:0000313" key="3">
    <source>
        <dbReference type="Proteomes" id="UP000053989"/>
    </source>
</evidence>
<feature type="compositionally biased region" description="Basic and acidic residues" evidence="1">
    <location>
        <begin position="1"/>
        <end position="15"/>
    </location>
</feature>
<evidence type="ECO:0000256" key="1">
    <source>
        <dbReference type="SAM" id="MobiDB-lite"/>
    </source>
</evidence>
<evidence type="ECO:0000313" key="2">
    <source>
        <dbReference type="EMBL" id="KIM53345.1"/>
    </source>
</evidence>
<dbReference type="HOGENOM" id="CLU_2265310_0_0_1"/>
<protein>
    <submittedName>
        <fullName evidence="2">Uncharacterized protein</fullName>
    </submittedName>
</protein>
<dbReference type="Proteomes" id="UP000053989">
    <property type="component" value="Unassembled WGS sequence"/>
</dbReference>
<sequence length="103" mass="11530">MREGFRCQDGPDHQRKQSKVNTSGRDCYYTGQACARISSPHYCAAVLSGSVNWNDGIEVPNPTRYTGIHSTVWVAMRDAVDAVQHHFAGENRRRAVICVIYGM</sequence>
<organism evidence="2 3">
    <name type="scientific">Scleroderma citrinum Foug A</name>
    <dbReference type="NCBI Taxonomy" id="1036808"/>
    <lineage>
        <taxon>Eukaryota</taxon>
        <taxon>Fungi</taxon>
        <taxon>Dikarya</taxon>
        <taxon>Basidiomycota</taxon>
        <taxon>Agaricomycotina</taxon>
        <taxon>Agaricomycetes</taxon>
        <taxon>Agaricomycetidae</taxon>
        <taxon>Boletales</taxon>
        <taxon>Sclerodermatineae</taxon>
        <taxon>Sclerodermataceae</taxon>
        <taxon>Scleroderma</taxon>
    </lineage>
</organism>